<protein>
    <submittedName>
        <fullName evidence="3">Cytochrome c oxidase subunit 3</fullName>
    </submittedName>
</protein>
<reference evidence="3" key="2">
    <citation type="submission" date="2017-02" db="UniProtKB">
        <authorList>
            <consortium name="WormBaseParasite"/>
        </authorList>
    </citation>
    <scope>IDENTIFICATION</scope>
</reference>
<keyword evidence="1" id="KW-0812">Transmembrane</keyword>
<keyword evidence="1" id="KW-1133">Transmembrane helix</keyword>
<evidence type="ECO:0000313" key="3">
    <source>
        <dbReference type="WBParaSite" id="ACAC_0001426701-mRNA-1"/>
    </source>
</evidence>
<reference evidence="2" key="1">
    <citation type="submission" date="2012-09" db="EMBL/GenBank/DDBJ databases">
        <authorList>
            <person name="Martin A.A."/>
        </authorList>
    </citation>
    <scope>NUCLEOTIDE SEQUENCE</scope>
</reference>
<dbReference type="AlphaFoldDB" id="A0A0K0DR78"/>
<organism evidence="2 3">
    <name type="scientific">Angiostrongylus cantonensis</name>
    <name type="common">Rat lungworm</name>
    <dbReference type="NCBI Taxonomy" id="6313"/>
    <lineage>
        <taxon>Eukaryota</taxon>
        <taxon>Metazoa</taxon>
        <taxon>Ecdysozoa</taxon>
        <taxon>Nematoda</taxon>
        <taxon>Chromadorea</taxon>
        <taxon>Rhabditida</taxon>
        <taxon>Rhabditina</taxon>
        <taxon>Rhabditomorpha</taxon>
        <taxon>Strongyloidea</taxon>
        <taxon>Metastrongylidae</taxon>
        <taxon>Angiostrongylus</taxon>
    </lineage>
</organism>
<evidence type="ECO:0000313" key="2">
    <source>
        <dbReference type="Proteomes" id="UP000035642"/>
    </source>
</evidence>
<keyword evidence="2" id="KW-1185">Reference proteome</keyword>
<evidence type="ECO:0000256" key="1">
    <source>
        <dbReference type="SAM" id="Phobius"/>
    </source>
</evidence>
<dbReference type="Proteomes" id="UP000035642">
    <property type="component" value="Unassembled WGS sequence"/>
</dbReference>
<accession>A0A0K0DR78</accession>
<dbReference type="WBParaSite" id="ACAC_0001426701-mRNA-1">
    <property type="protein sequence ID" value="ACAC_0001426701-mRNA-1"/>
    <property type="gene ID" value="ACAC_0001426701"/>
</dbReference>
<sequence>SCFGNVFSPFAQRYPSTSNCYSFFLVQSNQSLFKWLRRKWSGAWDSVVLMLACAGLGSFSIPQFPIGVEMGVETTFPIYEATFNHNLNLFIYCLFVFFSILMAGYVANWVTADGK</sequence>
<proteinExistence type="predicted"/>
<name>A0A0K0DR78_ANGCA</name>
<feature type="transmembrane region" description="Helical" evidence="1">
    <location>
        <begin position="42"/>
        <end position="61"/>
    </location>
</feature>
<keyword evidence="1" id="KW-0472">Membrane</keyword>
<feature type="transmembrane region" description="Helical" evidence="1">
    <location>
        <begin position="89"/>
        <end position="110"/>
    </location>
</feature>